<reference evidence="2" key="1">
    <citation type="journal article" date="2022" name="bioRxiv">
        <title>Sequencing and chromosome-scale assembly of the giantPleurodeles waltlgenome.</title>
        <authorList>
            <person name="Brown T."/>
            <person name="Elewa A."/>
            <person name="Iarovenko S."/>
            <person name="Subramanian E."/>
            <person name="Araus A.J."/>
            <person name="Petzold A."/>
            <person name="Susuki M."/>
            <person name="Suzuki K.-i.T."/>
            <person name="Hayashi T."/>
            <person name="Toyoda A."/>
            <person name="Oliveira C."/>
            <person name="Osipova E."/>
            <person name="Leigh N.D."/>
            <person name="Simon A."/>
            <person name="Yun M.H."/>
        </authorList>
    </citation>
    <scope>NUCLEOTIDE SEQUENCE</scope>
    <source>
        <strain evidence="2">20211129_DDA</strain>
        <tissue evidence="2">Liver</tissue>
    </source>
</reference>
<evidence type="ECO:0000313" key="2">
    <source>
        <dbReference type="EMBL" id="KAJ1193791.1"/>
    </source>
</evidence>
<gene>
    <name evidence="2" type="ORF">NDU88_003087</name>
</gene>
<dbReference type="AlphaFoldDB" id="A0AAV7UZ59"/>
<sequence length="78" mass="8874">MRSACGPVGRPRPRRTTWRQEEALLSERRSPPGTLRKDRCGERGAGAASPPARLNRSHWERTRTEGTQDRHLWGRASV</sequence>
<comment type="caution">
    <text evidence="2">The sequence shown here is derived from an EMBL/GenBank/DDBJ whole genome shotgun (WGS) entry which is preliminary data.</text>
</comment>
<proteinExistence type="predicted"/>
<dbReference type="EMBL" id="JANPWB010000004">
    <property type="protein sequence ID" value="KAJ1193791.1"/>
    <property type="molecule type" value="Genomic_DNA"/>
</dbReference>
<accession>A0AAV7UZ59</accession>
<evidence type="ECO:0000256" key="1">
    <source>
        <dbReference type="SAM" id="MobiDB-lite"/>
    </source>
</evidence>
<name>A0AAV7UZ59_PLEWA</name>
<feature type="region of interest" description="Disordered" evidence="1">
    <location>
        <begin position="1"/>
        <end position="78"/>
    </location>
</feature>
<dbReference type="Proteomes" id="UP001066276">
    <property type="component" value="Chromosome 2_2"/>
</dbReference>
<organism evidence="2 3">
    <name type="scientific">Pleurodeles waltl</name>
    <name type="common">Iberian ribbed newt</name>
    <dbReference type="NCBI Taxonomy" id="8319"/>
    <lineage>
        <taxon>Eukaryota</taxon>
        <taxon>Metazoa</taxon>
        <taxon>Chordata</taxon>
        <taxon>Craniata</taxon>
        <taxon>Vertebrata</taxon>
        <taxon>Euteleostomi</taxon>
        <taxon>Amphibia</taxon>
        <taxon>Batrachia</taxon>
        <taxon>Caudata</taxon>
        <taxon>Salamandroidea</taxon>
        <taxon>Salamandridae</taxon>
        <taxon>Pleurodelinae</taxon>
        <taxon>Pleurodeles</taxon>
    </lineage>
</organism>
<protein>
    <submittedName>
        <fullName evidence="2">Uncharacterized protein</fullName>
    </submittedName>
</protein>
<keyword evidence="3" id="KW-1185">Reference proteome</keyword>
<evidence type="ECO:0000313" key="3">
    <source>
        <dbReference type="Proteomes" id="UP001066276"/>
    </source>
</evidence>
<feature type="compositionally biased region" description="Basic and acidic residues" evidence="1">
    <location>
        <begin position="57"/>
        <end position="72"/>
    </location>
</feature>
<feature type="compositionally biased region" description="Basic and acidic residues" evidence="1">
    <location>
        <begin position="18"/>
        <end position="42"/>
    </location>
</feature>